<dbReference type="GO" id="GO:0006893">
    <property type="term" value="P:Golgi to plasma membrane transport"/>
    <property type="evidence" value="ECO:0007669"/>
    <property type="project" value="TreeGrafter"/>
</dbReference>
<dbReference type="Proteomes" id="UP000193560">
    <property type="component" value="Unassembled WGS sequence"/>
</dbReference>
<dbReference type="GO" id="GO:0000145">
    <property type="term" value="C:exocyst"/>
    <property type="evidence" value="ECO:0007669"/>
    <property type="project" value="TreeGrafter"/>
</dbReference>
<dbReference type="AlphaFoldDB" id="A0A1X2ICL3"/>
<dbReference type="SUPFAM" id="SSF81383">
    <property type="entry name" value="F-box domain"/>
    <property type="match status" value="1"/>
</dbReference>
<dbReference type="Gene3D" id="1.20.1280.50">
    <property type="match status" value="1"/>
</dbReference>
<evidence type="ECO:0000313" key="3">
    <source>
        <dbReference type="EMBL" id="ORZ14033.1"/>
    </source>
</evidence>
<dbReference type="InterPro" id="IPR036047">
    <property type="entry name" value="F-box-like_dom_sf"/>
</dbReference>
<feature type="compositionally biased region" description="Low complexity" evidence="1">
    <location>
        <begin position="1"/>
        <end position="15"/>
    </location>
</feature>
<keyword evidence="4" id="KW-1185">Reference proteome</keyword>
<evidence type="ECO:0000313" key="4">
    <source>
        <dbReference type="Proteomes" id="UP000193560"/>
    </source>
</evidence>
<evidence type="ECO:0000259" key="2">
    <source>
        <dbReference type="PROSITE" id="PS50181"/>
    </source>
</evidence>
<sequence>MDYIDSPSGSPTTSSLPPPIQPAKLKKPLPPNVLLHIFRLLPLSTLANVALVSRRFKVLAYDDELWDEKLDTITQHESGTTTSPSVKGKGSLIGSEHEFFINNKSLNELIPGLQTDPYNARARAKSTGEAREQFKQVYTQLLPYYVDLRNRHSKESKILCEFGTKPVECGKTLNLLCGLGQVHAVDDWKEINEGVDALCQYFESASLHEFEVAYDSQSLDDMKTYAYALVALNGGSICTQTFIQKHQIFYDNPFKPEDNFKTTEEDLEPFNKFIAAVTDELRQQAHIVSQVFPTNVDVFYTFADRVFEDVISEYLSQLMGIAHEIGVKLYLHTTSSALSMTTSLINVITDQDLPSHLDKERGTNLLFKLLLPFLDDYLFEEQNYVNQICEEGIDNWNKKADARQDEDTRRLTNQSRETFKRNYLSAFKKVIALPVDLVSSAATTIASPFQRSQAPKLQTEKNEEESTPQSTPPSTPRSSTTNARKIKTQSITSISSASSVKSPSTPTASSPHSRLSSDGTNVTTDPNDALETAQTQLDMMQDLLSLELALHLIHFNKDSEKRMQRFIGIGFPGRMKHDIQTTYEQIFIRLLKALGSEHIKPAFERASLELLQYKPKLALSSSNDDVPPLTDFFEMVHVADVIQQMVQLYYDEEMTKYIDKHDFMNEVNKEKKTFERMLDDCVAQGMDHGIQVLLSQVEVILLGEQLPSDYNPQSDKLDLQPTKACLDVIQCLKSNTSMLQGAAEKSTMDLFFSEVGRRFFEILSKHLKTQTVNEQGGIRYICDMNAYYDFVSSLRQKTVTPYFLALKSLANLYIIDSAPDIKNVIHDLERYHGLMRIEDLFEFASCRSDWPVIKKIVQKDMTDCIIM</sequence>
<dbReference type="SMART" id="SM00256">
    <property type="entry name" value="FBOX"/>
    <property type="match status" value="1"/>
</dbReference>
<dbReference type="GO" id="GO:0006887">
    <property type="term" value="P:exocytosis"/>
    <property type="evidence" value="ECO:0007669"/>
    <property type="project" value="TreeGrafter"/>
</dbReference>
<dbReference type="PROSITE" id="PS50181">
    <property type="entry name" value="FBOX"/>
    <property type="match status" value="1"/>
</dbReference>
<evidence type="ECO:0000256" key="1">
    <source>
        <dbReference type="SAM" id="MobiDB-lite"/>
    </source>
</evidence>
<name>A0A1X2ICL3_9FUNG</name>
<feature type="compositionally biased region" description="Low complexity" evidence="1">
    <location>
        <begin position="488"/>
        <end position="513"/>
    </location>
</feature>
<dbReference type="EMBL" id="MCGE01000015">
    <property type="protein sequence ID" value="ORZ14033.1"/>
    <property type="molecule type" value="Genomic_DNA"/>
</dbReference>
<dbReference type="InterPro" id="IPR001810">
    <property type="entry name" value="F-box_dom"/>
</dbReference>
<dbReference type="OrthoDB" id="5554140at2759"/>
<gene>
    <name evidence="3" type="ORF">BCR42DRAFT_417900</name>
</gene>
<organism evidence="3 4">
    <name type="scientific">Absidia repens</name>
    <dbReference type="NCBI Taxonomy" id="90262"/>
    <lineage>
        <taxon>Eukaryota</taxon>
        <taxon>Fungi</taxon>
        <taxon>Fungi incertae sedis</taxon>
        <taxon>Mucoromycota</taxon>
        <taxon>Mucoromycotina</taxon>
        <taxon>Mucoromycetes</taxon>
        <taxon>Mucorales</taxon>
        <taxon>Cunninghamellaceae</taxon>
        <taxon>Absidia</taxon>
    </lineage>
</organism>
<dbReference type="PANTHER" id="PTHR12100">
    <property type="entry name" value="SEC10"/>
    <property type="match status" value="1"/>
</dbReference>
<feature type="region of interest" description="Disordered" evidence="1">
    <location>
        <begin position="449"/>
        <end position="527"/>
    </location>
</feature>
<dbReference type="InterPro" id="IPR048627">
    <property type="entry name" value="Sec10_HB"/>
</dbReference>
<feature type="compositionally biased region" description="Polar residues" evidence="1">
    <location>
        <begin position="514"/>
        <end position="527"/>
    </location>
</feature>
<dbReference type="InterPro" id="IPR009976">
    <property type="entry name" value="Sec10-like"/>
</dbReference>
<reference evidence="3 4" key="1">
    <citation type="submission" date="2016-07" db="EMBL/GenBank/DDBJ databases">
        <title>Pervasive Adenine N6-methylation of Active Genes in Fungi.</title>
        <authorList>
            <consortium name="DOE Joint Genome Institute"/>
            <person name="Mondo S.J."/>
            <person name="Dannebaum R.O."/>
            <person name="Kuo R.C."/>
            <person name="Labutti K."/>
            <person name="Haridas S."/>
            <person name="Kuo A."/>
            <person name="Salamov A."/>
            <person name="Ahrendt S.R."/>
            <person name="Lipzen A."/>
            <person name="Sullivan W."/>
            <person name="Andreopoulos W.B."/>
            <person name="Clum A."/>
            <person name="Lindquist E."/>
            <person name="Daum C."/>
            <person name="Ramamoorthy G.K."/>
            <person name="Gryganskyi A."/>
            <person name="Culley D."/>
            <person name="Magnuson J.K."/>
            <person name="James T.Y."/>
            <person name="O'Malley M.A."/>
            <person name="Stajich J.E."/>
            <person name="Spatafora J.W."/>
            <person name="Visel A."/>
            <person name="Grigoriev I.V."/>
        </authorList>
    </citation>
    <scope>NUCLEOTIDE SEQUENCE [LARGE SCALE GENOMIC DNA]</scope>
    <source>
        <strain evidence="3 4">NRRL 1336</strain>
    </source>
</reference>
<dbReference type="PANTHER" id="PTHR12100:SF1">
    <property type="entry name" value="RECYCLIN-1"/>
    <property type="match status" value="1"/>
</dbReference>
<accession>A0A1X2ICL3</accession>
<protein>
    <submittedName>
        <fullName evidence="3">Exocyst complex component Sec10-like protein</fullName>
    </submittedName>
</protein>
<proteinExistence type="predicted"/>
<feature type="region of interest" description="Disordered" evidence="1">
    <location>
        <begin position="1"/>
        <end position="25"/>
    </location>
</feature>
<feature type="domain" description="F-box" evidence="2">
    <location>
        <begin position="23"/>
        <end position="69"/>
    </location>
</feature>
<dbReference type="STRING" id="90262.A0A1X2ICL3"/>
<dbReference type="Pfam" id="PF07393">
    <property type="entry name" value="Sec10_HB"/>
    <property type="match status" value="1"/>
</dbReference>
<comment type="caution">
    <text evidence="3">The sequence shown here is derived from an EMBL/GenBank/DDBJ whole genome shotgun (WGS) entry which is preliminary data.</text>
</comment>
<dbReference type="Pfam" id="PF12937">
    <property type="entry name" value="F-box-like"/>
    <property type="match status" value="1"/>
</dbReference>